<dbReference type="PANTHER" id="PTHR11070:SF45">
    <property type="entry name" value="DNA 3'-5' HELICASE"/>
    <property type="match status" value="1"/>
</dbReference>
<evidence type="ECO:0000256" key="1">
    <source>
        <dbReference type="ARBA" id="ARBA00022741"/>
    </source>
</evidence>
<dbReference type="Gene3D" id="3.40.50.300">
    <property type="entry name" value="P-loop containing nucleotide triphosphate hydrolases"/>
    <property type="match status" value="2"/>
</dbReference>
<dbReference type="GO" id="GO:0003677">
    <property type="term" value="F:DNA binding"/>
    <property type="evidence" value="ECO:0007669"/>
    <property type="project" value="InterPro"/>
</dbReference>
<evidence type="ECO:0000256" key="9">
    <source>
        <dbReference type="PROSITE-ProRule" id="PRU00560"/>
    </source>
</evidence>
<organism evidence="11 12">
    <name type="scientific">Saccharopolyspora phatthalungensis</name>
    <dbReference type="NCBI Taxonomy" id="664693"/>
    <lineage>
        <taxon>Bacteria</taxon>
        <taxon>Bacillati</taxon>
        <taxon>Actinomycetota</taxon>
        <taxon>Actinomycetes</taxon>
        <taxon>Pseudonocardiales</taxon>
        <taxon>Pseudonocardiaceae</taxon>
        <taxon>Saccharopolyspora</taxon>
    </lineage>
</organism>
<dbReference type="EC" id="5.6.2.4" evidence="7"/>
<evidence type="ECO:0000256" key="5">
    <source>
        <dbReference type="ARBA" id="ARBA00023235"/>
    </source>
</evidence>
<evidence type="ECO:0000256" key="6">
    <source>
        <dbReference type="ARBA" id="ARBA00034617"/>
    </source>
</evidence>
<comment type="caution">
    <text evidence="11">The sequence shown here is derived from an EMBL/GenBank/DDBJ whole genome shotgun (WGS) entry which is preliminary data.</text>
</comment>
<dbReference type="Pfam" id="PF13361">
    <property type="entry name" value="UvrD_C"/>
    <property type="match status" value="1"/>
</dbReference>
<proteinExistence type="predicted"/>
<dbReference type="GO" id="GO:0043138">
    <property type="term" value="F:3'-5' DNA helicase activity"/>
    <property type="evidence" value="ECO:0007669"/>
    <property type="project" value="UniProtKB-EC"/>
</dbReference>
<comment type="catalytic activity">
    <reaction evidence="8">
        <text>ATP + H2O = ADP + phosphate + H(+)</text>
        <dbReference type="Rhea" id="RHEA:13065"/>
        <dbReference type="ChEBI" id="CHEBI:15377"/>
        <dbReference type="ChEBI" id="CHEBI:15378"/>
        <dbReference type="ChEBI" id="CHEBI:30616"/>
        <dbReference type="ChEBI" id="CHEBI:43474"/>
        <dbReference type="ChEBI" id="CHEBI:456216"/>
        <dbReference type="EC" id="5.6.2.4"/>
    </reaction>
</comment>
<keyword evidence="12" id="KW-1185">Reference proteome</keyword>
<dbReference type="Proteomes" id="UP000584374">
    <property type="component" value="Unassembled WGS sequence"/>
</dbReference>
<evidence type="ECO:0000256" key="8">
    <source>
        <dbReference type="ARBA" id="ARBA00048988"/>
    </source>
</evidence>
<protein>
    <recommendedName>
        <fullName evidence="7">DNA 3'-5' helicase</fullName>
        <ecNumber evidence="7">5.6.2.4</ecNumber>
    </recommendedName>
</protein>
<dbReference type="GO" id="GO:0000725">
    <property type="term" value="P:recombinational repair"/>
    <property type="evidence" value="ECO:0007669"/>
    <property type="project" value="TreeGrafter"/>
</dbReference>
<evidence type="ECO:0000259" key="10">
    <source>
        <dbReference type="PROSITE" id="PS51198"/>
    </source>
</evidence>
<dbReference type="RefSeq" id="WP_184727620.1">
    <property type="nucleotide sequence ID" value="NZ_JACHIW010000001.1"/>
</dbReference>
<evidence type="ECO:0000256" key="3">
    <source>
        <dbReference type="ARBA" id="ARBA00022806"/>
    </source>
</evidence>
<evidence type="ECO:0000256" key="2">
    <source>
        <dbReference type="ARBA" id="ARBA00022801"/>
    </source>
</evidence>
<accession>A0A840Q978</accession>
<feature type="domain" description="UvrD-like helicase ATP-binding" evidence="10">
    <location>
        <begin position="250"/>
        <end position="523"/>
    </location>
</feature>
<dbReference type="GO" id="GO:0005829">
    <property type="term" value="C:cytosol"/>
    <property type="evidence" value="ECO:0007669"/>
    <property type="project" value="TreeGrafter"/>
</dbReference>
<dbReference type="EMBL" id="JACHIW010000001">
    <property type="protein sequence ID" value="MBB5156487.1"/>
    <property type="molecule type" value="Genomic_DNA"/>
</dbReference>
<dbReference type="SUPFAM" id="SSF52540">
    <property type="entry name" value="P-loop containing nucleoside triphosphate hydrolases"/>
    <property type="match status" value="1"/>
</dbReference>
<keyword evidence="4 9" id="KW-0067">ATP-binding</keyword>
<evidence type="ECO:0000256" key="4">
    <source>
        <dbReference type="ARBA" id="ARBA00022840"/>
    </source>
</evidence>
<keyword evidence="1 9" id="KW-0547">Nucleotide-binding</keyword>
<feature type="binding site" evidence="9">
    <location>
        <begin position="271"/>
        <end position="278"/>
    </location>
    <ligand>
        <name>ATP</name>
        <dbReference type="ChEBI" id="CHEBI:30616"/>
    </ligand>
</feature>
<sequence>MAALGLHRDFLPQYAKLEKSVQKRVNEIFSKFGEHTHAGLHLEKIAGARDPRIRTIRITDFWRGVIVAPDDEEVSYLLLSVLPHDKAEEWARHRRVTKNKVSRGIEVRNDIALKTATQGLRKLDSGPSASEVKLFDHVSDADLTRLGIDDEIRTLCRTLQSNEQLDALGTLIPELQYDVLSGLAAGIPPEAVWRELAQNLFQDTDESATAPDGNLAGAMQRSPGHIVVVHDSAGLDEVLQRPFDLWRVFLHHSQRNIAEHAPYKGPARVTGGAGTGKTVVALHRARHLALNPALGENTILFTTFTKNLAQELARNLDILITVPAVRARIEVAHVDAVANRYYRAVHGGSPDIIGRGDRGKHWRRIVRKHGLDLPDTFLDQEWRQVVLGQQIVSLEQYQEADRRGRGMRLSGTVKNTVWAVFAEFAELIRQQNRCTFEQVADVAADALNDGIESGYRHVIVDEAQDLHPSRWRLLRALVPEGPDDLFIAGDTHQRIYDNRVSLRSLGINILGRSSTLRINYRTSREILLWCTALLLGERVDDMDEGESDLVGYRSSFRGDQPECRGFADKAGEIAGIVAQVRRWLDNDVPAETIGIAARTRQFGRDVASALSNARITSCDLETAGEGVRIGTMHKMKGLEFRCVAVTDVSRHSVPMPNAVIDAEHDPQQHQQDMQTERNLLFVACTRARDALWVSWHGEPSVFLQPVLDVG</sequence>
<evidence type="ECO:0000256" key="7">
    <source>
        <dbReference type="ARBA" id="ARBA00034808"/>
    </source>
</evidence>
<dbReference type="GO" id="GO:0016787">
    <property type="term" value="F:hydrolase activity"/>
    <property type="evidence" value="ECO:0007669"/>
    <property type="project" value="UniProtKB-UniRule"/>
</dbReference>
<comment type="catalytic activity">
    <reaction evidence="6">
        <text>Couples ATP hydrolysis with the unwinding of duplex DNA by translocating in the 3'-5' direction.</text>
        <dbReference type="EC" id="5.6.2.4"/>
    </reaction>
</comment>
<evidence type="ECO:0000313" key="11">
    <source>
        <dbReference type="EMBL" id="MBB5156487.1"/>
    </source>
</evidence>
<gene>
    <name evidence="11" type="ORF">BJ970_004021</name>
</gene>
<dbReference type="InterPro" id="IPR027417">
    <property type="entry name" value="P-loop_NTPase"/>
</dbReference>
<dbReference type="InterPro" id="IPR000212">
    <property type="entry name" value="DNA_helicase_UvrD/REP"/>
</dbReference>
<dbReference type="Pfam" id="PF00580">
    <property type="entry name" value="UvrD-helicase"/>
    <property type="match status" value="1"/>
</dbReference>
<dbReference type="PROSITE" id="PS51198">
    <property type="entry name" value="UVRD_HELICASE_ATP_BIND"/>
    <property type="match status" value="1"/>
</dbReference>
<reference evidence="11 12" key="1">
    <citation type="submission" date="2020-08" db="EMBL/GenBank/DDBJ databases">
        <title>Sequencing the genomes of 1000 actinobacteria strains.</title>
        <authorList>
            <person name="Klenk H.-P."/>
        </authorList>
    </citation>
    <scope>NUCLEOTIDE SEQUENCE [LARGE SCALE GENOMIC DNA]</scope>
    <source>
        <strain evidence="11 12">DSM 45584</strain>
    </source>
</reference>
<dbReference type="InterPro" id="IPR014017">
    <property type="entry name" value="DNA_helicase_UvrD-like_C"/>
</dbReference>
<keyword evidence="3 9" id="KW-0347">Helicase</keyword>
<keyword evidence="2 9" id="KW-0378">Hydrolase</keyword>
<name>A0A840Q978_9PSEU</name>
<dbReference type="PANTHER" id="PTHR11070">
    <property type="entry name" value="UVRD / RECB / PCRA DNA HELICASE FAMILY MEMBER"/>
    <property type="match status" value="1"/>
</dbReference>
<dbReference type="GO" id="GO:0005524">
    <property type="term" value="F:ATP binding"/>
    <property type="evidence" value="ECO:0007669"/>
    <property type="project" value="UniProtKB-UniRule"/>
</dbReference>
<evidence type="ECO:0000313" key="12">
    <source>
        <dbReference type="Proteomes" id="UP000584374"/>
    </source>
</evidence>
<dbReference type="InterPro" id="IPR014016">
    <property type="entry name" value="UvrD-like_ATP-bd"/>
</dbReference>
<keyword evidence="5" id="KW-0413">Isomerase</keyword>
<dbReference type="AlphaFoldDB" id="A0A840Q978"/>